<name>A0A939DLC5_9ALTE</name>
<sequence>MSKVLSFLLMAKVKIFSHLFYRGRANWLSEEKEESLNQVKLLVFLNHTSLFEPLFIRFATWRFVWNVAHRVIVPGADVTLKRPVAGMILKVLLPGCIPITRKPDESWQHFLSHVSQEVITAILPEGRMKRRNGLDKHGKPMTVRGGVAEILERLESGKLLFVYSGGLHHIQSPGERFPRLFKTITANLELVDIADYKQYLIQAGEGNFKSRVVADMNRRLDECVP</sequence>
<organism evidence="2 3">
    <name type="scientific">Bowmanella dokdonensis</name>
    <dbReference type="NCBI Taxonomy" id="751969"/>
    <lineage>
        <taxon>Bacteria</taxon>
        <taxon>Pseudomonadati</taxon>
        <taxon>Pseudomonadota</taxon>
        <taxon>Gammaproteobacteria</taxon>
        <taxon>Alteromonadales</taxon>
        <taxon>Alteromonadaceae</taxon>
        <taxon>Bowmanella</taxon>
    </lineage>
</organism>
<dbReference type="AlphaFoldDB" id="A0A939DLC5"/>
<dbReference type="SUPFAM" id="SSF69593">
    <property type="entry name" value="Glycerol-3-phosphate (1)-acyltransferase"/>
    <property type="match status" value="1"/>
</dbReference>
<keyword evidence="2" id="KW-0012">Acyltransferase</keyword>
<dbReference type="Pfam" id="PF01553">
    <property type="entry name" value="Acyltransferase"/>
    <property type="match status" value="1"/>
</dbReference>
<feature type="domain" description="Phospholipid/glycerol acyltransferase" evidence="1">
    <location>
        <begin position="32"/>
        <end position="153"/>
    </location>
</feature>
<protein>
    <submittedName>
        <fullName evidence="2">1-acyl-sn-glycerol-3-phosphate acyltransferase</fullName>
    </submittedName>
</protein>
<dbReference type="Proteomes" id="UP000664654">
    <property type="component" value="Unassembled WGS sequence"/>
</dbReference>
<evidence type="ECO:0000259" key="1">
    <source>
        <dbReference type="Pfam" id="PF01553"/>
    </source>
</evidence>
<dbReference type="RefSeq" id="WP_206572702.1">
    <property type="nucleotide sequence ID" value="NZ_JAFKCV010000002.1"/>
</dbReference>
<evidence type="ECO:0000313" key="2">
    <source>
        <dbReference type="EMBL" id="MBN7824603.1"/>
    </source>
</evidence>
<keyword evidence="3" id="KW-1185">Reference proteome</keyword>
<dbReference type="InterPro" id="IPR002123">
    <property type="entry name" value="Plipid/glycerol_acylTrfase"/>
</dbReference>
<dbReference type="GO" id="GO:0016746">
    <property type="term" value="F:acyltransferase activity"/>
    <property type="evidence" value="ECO:0007669"/>
    <property type="project" value="UniProtKB-KW"/>
</dbReference>
<evidence type="ECO:0000313" key="3">
    <source>
        <dbReference type="Proteomes" id="UP000664654"/>
    </source>
</evidence>
<reference evidence="2" key="1">
    <citation type="submission" date="2021-03" db="EMBL/GenBank/DDBJ databases">
        <title>novel species isolated from a fishpond in China.</title>
        <authorList>
            <person name="Lu H."/>
            <person name="Cai Z."/>
        </authorList>
    </citation>
    <scope>NUCLEOTIDE SEQUENCE</scope>
    <source>
        <strain evidence="2">JCM 30855</strain>
    </source>
</reference>
<comment type="caution">
    <text evidence="2">The sequence shown here is derived from an EMBL/GenBank/DDBJ whole genome shotgun (WGS) entry which is preliminary data.</text>
</comment>
<accession>A0A939DLC5</accession>
<proteinExistence type="predicted"/>
<dbReference type="EMBL" id="JAFKCV010000002">
    <property type="protein sequence ID" value="MBN7824603.1"/>
    <property type="molecule type" value="Genomic_DNA"/>
</dbReference>
<gene>
    <name evidence="2" type="ORF">J0A66_05115</name>
</gene>
<keyword evidence="2" id="KW-0808">Transferase</keyword>